<comment type="caution">
    <text evidence="4">The sequence shown here is derived from an EMBL/GenBank/DDBJ whole genome shotgun (WGS) entry which is preliminary data.</text>
</comment>
<protein>
    <recommendedName>
        <fullName evidence="6">DNA repair metallo-beta-lactamase domain-containing protein</fullName>
    </recommendedName>
</protein>
<reference evidence="4" key="1">
    <citation type="journal article" date="2021" name="Open Biol.">
        <title>Shared evolutionary footprints suggest mitochondrial oxidative damage underlies multiple complex I losses in fungi.</title>
        <authorList>
            <person name="Schikora-Tamarit M.A."/>
            <person name="Marcet-Houben M."/>
            <person name="Nosek J."/>
            <person name="Gabaldon T."/>
        </authorList>
    </citation>
    <scope>NUCLEOTIDE SEQUENCE</scope>
    <source>
        <strain evidence="4">CBS6341</strain>
    </source>
</reference>
<dbReference type="PANTHER" id="PTHR23240">
    <property type="entry name" value="DNA CROSS-LINK REPAIR PROTEIN PSO2/SNM1-RELATED"/>
    <property type="match status" value="1"/>
</dbReference>
<proteinExistence type="predicted"/>
<dbReference type="GO" id="GO:0035312">
    <property type="term" value="F:5'-3' DNA exonuclease activity"/>
    <property type="evidence" value="ECO:0007669"/>
    <property type="project" value="TreeGrafter"/>
</dbReference>
<evidence type="ECO:0000313" key="5">
    <source>
        <dbReference type="Proteomes" id="UP000769528"/>
    </source>
</evidence>
<reference evidence="4" key="2">
    <citation type="submission" date="2021-01" db="EMBL/GenBank/DDBJ databases">
        <authorList>
            <person name="Schikora-Tamarit M.A."/>
        </authorList>
    </citation>
    <scope>NUCLEOTIDE SEQUENCE</scope>
    <source>
        <strain evidence="4">CBS6341</strain>
    </source>
</reference>
<gene>
    <name evidence="4" type="ORF">WICMUC_003421</name>
</gene>
<dbReference type="InterPro" id="IPR036866">
    <property type="entry name" value="RibonucZ/Hydroxyglut_hydro"/>
</dbReference>
<evidence type="ECO:0008006" key="6">
    <source>
        <dbReference type="Google" id="ProtNLM"/>
    </source>
</evidence>
<dbReference type="PANTHER" id="PTHR23240:SF8">
    <property type="entry name" value="PROTEIN ARTEMIS"/>
    <property type="match status" value="1"/>
</dbReference>
<dbReference type="Gene3D" id="3.60.15.10">
    <property type="entry name" value="Ribonuclease Z/Hydroxyacylglutathione hydrolase-like"/>
    <property type="match status" value="1"/>
</dbReference>
<dbReference type="EMBL" id="JAEUBF010000905">
    <property type="protein sequence ID" value="KAH3674179.1"/>
    <property type="molecule type" value="Genomic_DNA"/>
</dbReference>
<keyword evidence="3" id="KW-0269">Exonuclease</keyword>
<evidence type="ECO:0000256" key="1">
    <source>
        <dbReference type="ARBA" id="ARBA00022722"/>
    </source>
</evidence>
<keyword evidence="1" id="KW-0540">Nuclease</keyword>
<dbReference type="AlphaFoldDB" id="A0A9P8TCY9"/>
<dbReference type="GO" id="GO:0003684">
    <property type="term" value="F:damaged DNA binding"/>
    <property type="evidence" value="ECO:0007669"/>
    <property type="project" value="TreeGrafter"/>
</dbReference>
<evidence type="ECO:0000256" key="2">
    <source>
        <dbReference type="ARBA" id="ARBA00022801"/>
    </source>
</evidence>
<name>A0A9P8TCY9_9ASCO</name>
<evidence type="ECO:0000313" key="4">
    <source>
        <dbReference type="EMBL" id="KAH3674179.1"/>
    </source>
</evidence>
<dbReference type="GO" id="GO:0036297">
    <property type="term" value="P:interstrand cross-link repair"/>
    <property type="evidence" value="ECO:0007669"/>
    <property type="project" value="TreeGrafter"/>
</dbReference>
<keyword evidence="2" id="KW-0378">Hydrolase</keyword>
<keyword evidence="5" id="KW-1185">Reference proteome</keyword>
<sequence>MYLIQSESKNVLITGDIRAEIWWVDSIVKNPFLFPYKTKMKSLDNVYLDTTYGYRNEPFIMMPKNSESLIKLITRLSEYPMDDDDLHFYFIDSTLGFEEVWSSVIPLFKDTIHVTETIRKTMNTILENDDSVIYTDKFRNCLKNGILKESNFHICGVHPHKFKTVKFNVMIRPLINIDRENFLKMNESPSIEELCIVGETSNGHEIFQRLIDRNEEKSRFYLRLKGSNKILNDTIYYFFSRHSSYDECLYFISQFNVKQVYPTTESSLSWANGFQISRHFGELLTSESHLYDKIAARTYGPAPIFEQKPNIIDLLTNSEYNGIELLTNYSKNSFSLNFKGQQKLNTAFGSEKMTTLQKDVNRNYVNARKDQHMLMGMNQFRLKKMHDENPSQFINKIQKKIQENYEDDCDDYYDQETLEYSFEIDVSPEKVLVDDYDAMNTSNENSGLFEKVVGVQTSDDECDFETTKQSDSLIILSENKSTVVEIEKLQENVTVESKKRKVDEMIKKFHTESAGADNLLRLNYDRVKEIQKSVQNDYKNGFFDFPLASLIDSSKSCK</sequence>
<accession>A0A9P8TCY9</accession>
<dbReference type="GO" id="GO:0000723">
    <property type="term" value="P:telomere maintenance"/>
    <property type="evidence" value="ECO:0007669"/>
    <property type="project" value="TreeGrafter"/>
</dbReference>
<dbReference type="GO" id="GO:0006303">
    <property type="term" value="P:double-strand break repair via nonhomologous end joining"/>
    <property type="evidence" value="ECO:0007669"/>
    <property type="project" value="TreeGrafter"/>
</dbReference>
<evidence type="ECO:0000256" key="3">
    <source>
        <dbReference type="ARBA" id="ARBA00022839"/>
    </source>
</evidence>
<dbReference type="Proteomes" id="UP000769528">
    <property type="component" value="Unassembled WGS sequence"/>
</dbReference>
<organism evidence="4 5">
    <name type="scientific">Wickerhamomyces mucosus</name>
    <dbReference type="NCBI Taxonomy" id="1378264"/>
    <lineage>
        <taxon>Eukaryota</taxon>
        <taxon>Fungi</taxon>
        <taxon>Dikarya</taxon>
        <taxon>Ascomycota</taxon>
        <taxon>Saccharomycotina</taxon>
        <taxon>Saccharomycetes</taxon>
        <taxon>Phaffomycetales</taxon>
        <taxon>Wickerhamomycetaceae</taxon>
        <taxon>Wickerhamomyces</taxon>
    </lineage>
</organism>
<dbReference type="OrthoDB" id="5561659at2759"/>